<reference evidence="1 2" key="1">
    <citation type="journal article" date="2023" name="Plant Biotechnol. J.">
        <title>Chromosome-level wild Hevea brasiliensis genome provides new tools for genomic-assisted breeding and valuable loci to elevate rubber yield.</title>
        <authorList>
            <person name="Cheng H."/>
            <person name="Song X."/>
            <person name="Hu Y."/>
            <person name="Wu T."/>
            <person name="Yang Q."/>
            <person name="An Z."/>
            <person name="Feng S."/>
            <person name="Deng Z."/>
            <person name="Wu W."/>
            <person name="Zeng X."/>
            <person name="Tu M."/>
            <person name="Wang X."/>
            <person name="Huang H."/>
        </authorList>
    </citation>
    <scope>NUCLEOTIDE SEQUENCE [LARGE SCALE GENOMIC DNA]</scope>
    <source>
        <strain evidence="1">MT/VB/25A 57/8</strain>
    </source>
</reference>
<evidence type="ECO:0000313" key="1">
    <source>
        <dbReference type="EMBL" id="KAJ9129274.1"/>
    </source>
</evidence>
<dbReference type="Proteomes" id="UP001174677">
    <property type="component" value="Unassembled WGS sequence"/>
</dbReference>
<feature type="non-terminal residue" evidence="1">
    <location>
        <position position="59"/>
    </location>
</feature>
<gene>
    <name evidence="1" type="ORF">P3X46_033930</name>
</gene>
<evidence type="ECO:0000313" key="2">
    <source>
        <dbReference type="Proteomes" id="UP001174677"/>
    </source>
</evidence>
<comment type="caution">
    <text evidence="1">The sequence shown here is derived from an EMBL/GenBank/DDBJ whole genome shotgun (WGS) entry which is preliminary data.</text>
</comment>
<organism evidence="1 2">
    <name type="scientific">Hevea brasiliensis</name>
    <name type="common">Para rubber tree</name>
    <name type="synonym">Siphonia brasiliensis</name>
    <dbReference type="NCBI Taxonomy" id="3981"/>
    <lineage>
        <taxon>Eukaryota</taxon>
        <taxon>Viridiplantae</taxon>
        <taxon>Streptophyta</taxon>
        <taxon>Embryophyta</taxon>
        <taxon>Tracheophyta</taxon>
        <taxon>Spermatophyta</taxon>
        <taxon>Magnoliopsida</taxon>
        <taxon>eudicotyledons</taxon>
        <taxon>Gunneridae</taxon>
        <taxon>Pentapetalae</taxon>
        <taxon>rosids</taxon>
        <taxon>fabids</taxon>
        <taxon>Malpighiales</taxon>
        <taxon>Euphorbiaceae</taxon>
        <taxon>Crotonoideae</taxon>
        <taxon>Micrandreae</taxon>
        <taxon>Hevea</taxon>
    </lineage>
</organism>
<accession>A0ABQ9KCE4</accession>
<proteinExistence type="predicted"/>
<name>A0ABQ9KCE4_HEVBR</name>
<protein>
    <recommendedName>
        <fullName evidence="3">SHSP domain-containing protein</fullName>
    </recommendedName>
</protein>
<dbReference type="EMBL" id="JARPOI010000187">
    <property type="protein sequence ID" value="KAJ9129274.1"/>
    <property type="molecule type" value="Genomic_DNA"/>
</dbReference>
<evidence type="ECO:0008006" key="3">
    <source>
        <dbReference type="Google" id="ProtNLM"/>
    </source>
</evidence>
<sequence>MNTLKHAIFVNGWLLPIHVPKKAVIRKSTDDHQLTIKGTPPSLPLTICKLCLMLFGIAV</sequence>
<keyword evidence="2" id="KW-1185">Reference proteome</keyword>